<dbReference type="InterPro" id="IPR036890">
    <property type="entry name" value="HATPase_C_sf"/>
</dbReference>
<protein>
    <submittedName>
        <fullName evidence="3">Sensor histidine kinase</fullName>
        <ecNumber evidence="3">2.7.13.3</ecNumber>
    </submittedName>
</protein>
<accession>A0ABW4BVG3</accession>
<proteinExistence type="predicted"/>
<keyword evidence="1" id="KW-0812">Transmembrane</keyword>
<name>A0ABW4BVG3_9LACO</name>
<dbReference type="GO" id="GO:0004673">
    <property type="term" value="F:protein histidine kinase activity"/>
    <property type="evidence" value="ECO:0007669"/>
    <property type="project" value="UniProtKB-EC"/>
</dbReference>
<dbReference type="InterPro" id="IPR032834">
    <property type="entry name" value="NatK-like_C"/>
</dbReference>
<feature type="transmembrane region" description="Helical" evidence="1">
    <location>
        <begin position="126"/>
        <end position="149"/>
    </location>
</feature>
<dbReference type="PANTHER" id="PTHR40448">
    <property type="entry name" value="TWO-COMPONENT SENSOR HISTIDINE KINASE"/>
    <property type="match status" value="1"/>
</dbReference>
<dbReference type="EC" id="2.7.13.3" evidence="3"/>
<dbReference type="SUPFAM" id="SSF55874">
    <property type="entry name" value="ATPase domain of HSP90 chaperone/DNA topoisomerase II/histidine kinase"/>
    <property type="match status" value="1"/>
</dbReference>
<feature type="transmembrane region" description="Helical" evidence="1">
    <location>
        <begin position="169"/>
        <end position="186"/>
    </location>
</feature>
<dbReference type="Pfam" id="PF14501">
    <property type="entry name" value="HATPase_c_5"/>
    <property type="match status" value="1"/>
</dbReference>
<dbReference type="Gene3D" id="3.30.565.10">
    <property type="entry name" value="Histidine kinase-like ATPase, C-terminal domain"/>
    <property type="match status" value="1"/>
</dbReference>
<keyword evidence="4" id="KW-1185">Reference proteome</keyword>
<reference evidence="4" key="1">
    <citation type="journal article" date="2019" name="Int. J. Syst. Evol. Microbiol.">
        <title>The Global Catalogue of Microorganisms (GCM) 10K type strain sequencing project: providing services to taxonomists for standard genome sequencing and annotation.</title>
        <authorList>
            <consortium name="The Broad Institute Genomics Platform"/>
            <consortium name="The Broad Institute Genome Sequencing Center for Infectious Disease"/>
            <person name="Wu L."/>
            <person name="Ma J."/>
        </authorList>
    </citation>
    <scope>NUCLEOTIDE SEQUENCE [LARGE SCALE GENOMIC DNA]</scope>
    <source>
        <strain evidence="4">CCM 8936</strain>
    </source>
</reference>
<dbReference type="PANTHER" id="PTHR40448:SF1">
    <property type="entry name" value="TWO-COMPONENT SENSOR HISTIDINE KINASE"/>
    <property type="match status" value="1"/>
</dbReference>
<keyword evidence="1" id="KW-1133">Transmembrane helix</keyword>
<dbReference type="RefSeq" id="WP_125675347.1">
    <property type="nucleotide sequence ID" value="NZ_JBHTOI010000049.1"/>
</dbReference>
<dbReference type="EMBL" id="JBHTOI010000049">
    <property type="protein sequence ID" value="MFD1419218.1"/>
    <property type="molecule type" value="Genomic_DNA"/>
</dbReference>
<evidence type="ECO:0000259" key="2">
    <source>
        <dbReference type="Pfam" id="PF14501"/>
    </source>
</evidence>
<evidence type="ECO:0000256" key="1">
    <source>
        <dbReference type="SAM" id="Phobius"/>
    </source>
</evidence>
<feature type="domain" description="Sensor histidine kinase NatK-like C-terminal" evidence="2">
    <location>
        <begin position="345"/>
        <end position="424"/>
    </location>
</feature>
<sequence length="447" mass="51472">MVYIDWNLSLVNNFAILFLMLQLTHYFLKEFKPLYILTDILGALIFAYIGLFIDDIFILLFVGFILAMQLALAKNHKLDLKAAISLVMAANLQLIISSLATYIARILLFISSGQWRLRTLEKYQNIFIGLTVIVTVMLALVFIIVVSQFRDRITQTRLQIEHYHLGKRVFMISLSVFISLIVIMTISDFQEVTATIQAALIIIFTILIGFTYWQVTFFIKTFALQTEAKEKIERNEQLNNYLTLVQKQYTELRKFKHDFQNIMLSLNQVLEDNDSKQLKYYYSALLSEEKDLNSVQNGRITQIQAIDNDAIRGLLIQKFFSAKARDVNINFELDQKHYKIKPNISIVRALGILLDNAIEHVQNSEDKTVTCAFLKTGKTLEITVDNKINEDVNLNQIFDCGFSTKKNHTGFGLTNVKELVDHSEDLFLDSKIIHNHLMMTLIVLGSE</sequence>
<feature type="transmembrane region" description="Helical" evidence="1">
    <location>
        <begin position="192"/>
        <end position="213"/>
    </location>
</feature>
<comment type="caution">
    <text evidence="3">The sequence shown here is derived from an EMBL/GenBank/DDBJ whole genome shotgun (WGS) entry which is preliminary data.</text>
</comment>
<organism evidence="3 4">
    <name type="scientific">Companilactobacillus keshanensis</name>
    <dbReference type="NCBI Taxonomy" id="2486003"/>
    <lineage>
        <taxon>Bacteria</taxon>
        <taxon>Bacillati</taxon>
        <taxon>Bacillota</taxon>
        <taxon>Bacilli</taxon>
        <taxon>Lactobacillales</taxon>
        <taxon>Lactobacillaceae</taxon>
        <taxon>Companilactobacillus</taxon>
    </lineage>
</organism>
<feature type="transmembrane region" description="Helical" evidence="1">
    <location>
        <begin position="85"/>
        <end position="106"/>
    </location>
</feature>
<evidence type="ECO:0000313" key="4">
    <source>
        <dbReference type="Proteomes" id="UP001597251"/>
    </source>
</evidence>
<keyword evidence="3" id="KW-0808">Transferase</keyword>
<dbReference type="Proteomes" id="UP001597251">
    <property type="component" value="Unassembled WGS sequence"/>
</dbReference>
<evidence type="ECO:0000313" key="3">
    <source>
        <dbReference type="EMBL" id="MFD1419218.1"/>
    </source>
</evidence>
<keyword evidence="3" id="KW-0418">Kinase</keyword>
<feature type="transmembrane region" description="Helical" evidence="1">
    <location>
        <begin position="6"/>
        <end position="27"/>
    </location>
</feature>
<keyword evidence="1" id="KW-0472">Membrane</keyword>
<gene>
    <name evidence="3" type="ORF">ACFQ42_10735</name>
</gene>